<sequence length="314" mass="33028">MTSTEALVVTAPDQLELQQVEVPDPEQDQVQVRVAAVGVNFIEVYQRQGVYDVPLPFRICSEGAGEVVGTGERVAWAQVPGSAAQVINAPRDALVPVPDGVDLEVAAAAMLQGMTAHYLVNSTYSVKPGDVALVHAAAGGVGRLLVQMITERGGEVIATAGTQGKRDIALALGARAAIDYTQDDDLAEQVRDANDGRGVDVAYDGVGKATFDASLGSLRPRGMLVLFGGSSGQVPPLDLQRLNSGGSLYVTRPTLGHYIATREELLLRSGEVLESIRTGSLDVEIGGRYPLAEASQAYADLEGRRTVGKLLLVP</sequence>
<dbReference type="PANTHER" id="PTHR48106:SF13">
    <property type="entry name" value="QUINONE OXIDOREDUCTASE-RELATED"/>
    <property type="match status" value="1"/>
</dbReference>
<accession>A0ABT6CA76</accession>
<name>A0ABT6CA76_9MICO</name>
<dbReference type="PANTHER" id="PTHR48106">
    <property type="entry name" value="QUINONE OXIDOREDUCTASE PIG3-RELATED"/>
    <property type="match status" value="1"/>
</dbReference>
<dbReference type="InterPro" id="IPR011032">
    <property type="entry name" value="GroES-like_sf"/>
</dbReference>
<evidence type="ECO:0000256" key="1">
    <source>
        <dbReference type="ARBA" id="ARBA00022857"/>
    </source>
</evidence>
<dbReference type="InterPro" id="IPR047618">
    <property type="entry name" value="QOR-like"/>
</dbReference>
<dbReference type="RefSeq" id="WP_277192738.1">
    <property type="nucleotide sequence ID" value="NZ_JAROAV010000033.1"/>
</dbReference>
<dbReference type="InterPro" id="IPR013149">
    <property type="entry name" value="ADH-like_C"/>
</dbReference>
<dbReference type="InterPro" id="IPR020843">
    <property type="entry name" value="ER"/>
</dbReference>
<gene>
    <name evidence="4" type="ORF">P4R38_14335</name>
</gene>
<dbReference type="EMBL" id="JAROAV010000033">
    <property type="protein sequence ID" value="MDF8265423.1"/>
    <property type="molecule type" value="Genomic_DNA"/>
</dbReference>
<dbReference type="Gene3D" id="3.90.180.10">
    <property type="entry name" value="Medium-chain alcohol dehydrogenases, catalytic domain"/>
    <property type="match status" value="1"/>
</dbReference>
<dbReference type="Pfam" id="PF00107">
    <property type="entry name" value="ADH_zinc_N"/>
    <property type="match status" value="1"/>
</dbReference>
<dbReference type="Gene3D" id="3.40.50.720">
    <property type="entry name" value="NAD(P)-binding Rossmann-like Domain"/>
    <property type="match status" value="1"/>
</dbReference>
<feature type="domain" description="Enoyl reductase (ER)" evidence="3">
    <location>
        <begin position="10"/>
        <end position="312"/>
    </location>
</feature>
<dbReference type="InterPro" id="IPR013154">
    <property type="entry name" value="ADH-like_N"/>
</dbReference>
<dbReference type="Pfam" id="PF08240">
    <property type="entry name" value="ADH_N"/>
    <property type="match status" value="1"/>
</dbReference>
<dbReference type="SUPFAM" id="SSF51735">
    <property type="entry name" value="NAD(P)-binding Rossmann-fold domains"/>
    <property type="match status" value="1"/>
</dbReference>
<dbReference type="SUPFAM" id="SSF50129">
    <property type="entry name" value="GroES-like"/>
    <property type="match status" value="1"/>
</dbReference>
<evidence type="ECO:0000313" key="5">
    <source>
        <dbReference type="Proteomes" id="UP001528912"/>
    </source>
</evidence>
<evidence type="ECO:0000313" key="4">
    <source>
        <dbReference type="EMBL" id="MDF8265423.1"/>
    </source>
</evidence>
<organism evidence="4 5">
    <name type="scientific">Luteipulveratus flavus</name>
    <dbReference type="NCBI Taxonomy" id="3031728"/>
    <lineage>
        <taxon>Bacteria</taxon>
        <taxon>Bacillati</taxon>
        <taxon>Actinomycetota</taxon>
        <taxon>Actinomycetes</taxon>
        <taxon>Micrococcales</taxon>
        <taxon>Dermacoccaceae</taxon>
        <taxon>Luteipulveratus</taxon>
    </lineage>
</organism>
<comment type="caution">
    <text evidence="4">The sequence shown here is derived from an EMBL/GenBank/DDBJ whole genome shotgun (WGS) entry which is preliminary data.</text>
</comment>
<keyword evidence="2" id="KW-0560">Oxidoreductase</keyword>
<evidence type="ECO:0000259" key="3">
    <source>
        <dbReference type="SMART" id="SM00829"/>
    </source>
</evidence>
<dbReference type="SMART" id="SM00829">
    <property type="entry name" value="PKS_ER"/>
    <property type="match status" value="1"/>
</dbReference>
<keyword evidence="5" id="KW-1185">Reference proteome</keyword>
<dbReference type="Proteomes" id="UP001528912">
    <property type="component" value="Unassembled WGS sequence"/>
</dbReference>
<dbReference type="InterPro" id="IPR036291">
    <property type="entry name" value="NAD(P)-bd_dom_sf"/>
</dbReference>
<protein>
    <submittedName>
        <fullName evidence="4">Quinone oxidoreductase</fullName>
    </submittedName>
</protein>
<evidence type="ECO:0000256" key="2">
    <source>
        <dbReference type="ARBA" id="ARBA00023002"/>
    </source>
</evidence>
<proteinExistence type="predicted"/>
<keyword evidence="1" id="KW-0521">NADP</keyword>
<reference evidence="4 5" key="1">
    <citation type="submission" date="2023-03" db="EMBL/GenBank/DDBJ databases">
        <title>YIM 133296 draft genome.</title>
        <authorList>
            <person name="Xiong L."/>
        </authorList>
    </citation>
    <scope>NUCLEOTIDE SEQUENCE [LARGE SCALE GENOMIC DNA]</scope>
    <source>
        <strain evidence="4 5">YIM 133296</strain>
    </source>
</reference>
<dbReference type="CDD" id="cd05286">
    <property type="entry name" value="QOR2"/>
    <property type="match status" value="1"/>
</dbReference>